<reference evidence="6 7" key="1">
    <citation type="journal article" date="2017" name="Nat. Commun.">
        <title>Genome assembly with in vitro proximity ligation data and whole-genome triplication in lettuce.</title>
        <authorList>
            <person name="Reyes-Chin-Wo S."/>
            <person name="Wang Z."/>
            <person name="Yang X."/>
            <person name="Kozik A."/>
            <person name="Arikit S."/>
            <person name="Song C."/>
            <person name="Xia L."/>
            <person name="Froenicke L."/>
            <person name="Lavelle D.O."/>
            <person name="Truco M.J."/>
            <person name="Xia R."/>
            <person name="Zhu S."/>
            <person name="Xu C."/>
            <person name="Xu H."/>
            <person name="Xu X."/>
            <person name="Cox K."/>
            <person name="Korf I."/>
            <person name="Meyers B.C."/>
            <person name="Michelmore R.W."/>
        </authorList>
    </citation>
    <scope>NUCLEOTIDE SEQUENCE [LARGE SCALE GENOMIC DNA]</scope>
    <source>
        <strain evidence="7">cv. Salinas</strain>
        <tissue evidence="6">Seedlings</tissue>
    </source>
</reference>
<protein>
    <recommendedName>
        <fullName evidence="5">Protein kinase domain-containing protein</fullName>
    </recommendedName>
</protein>
<feature type="domain" description="Protein kinase" evidence="5">
    <location>
        <begin position="1"/>
        <end position="178"/>
    </location>
</feature>
<proteinExistence type="predicted"/>
<dbReference type="EMBL" id="NBSK02000007">
    <property type="protein sequence ID" value="KAJ0198273.1"/>
    <property type="molecule type" value="Genomic_DNA"/>
</dbReference>
<dbReference type="Proteomes" id="UP000235145">
    <property type="component" value="Unassembled WGS sequence"/>
</dbReference>
<evidence type="ECO:0000256" key="4">
    <source>
        <dbReference type="ARBA" id="ARBA00022840"/>
    </source>
</evidence>
<gene>
    <name evidence="6" type="ORF">LSAT_V11C700364450</name>
</gene>
<dbReference type="InterPro" id="IPR052059">
    <property type="entry name" value="CR_Ser/Thr_kinase"/>
</dbReference>
<keyword evidence="2" id="KW-0547">Nucleotide-binding</keyword>
<sequence length="196" mass="22234">MGTRKIFLQEAGGLSYQHEKYHVPIIHTDIRTSNILLDREFQQKIANFGLIRLLPEDTTHLSTKFSGNLNSGYVAPEYAIYGQLFEKVDTYSFGVVVLEIISGKRYKDVDYQLVTQNLLDHARDLHESGAHLNLMDEKLDPSEYAVEHVVEIIKIALMCTQPPSTRPTTSEVEWEGLIELMGTESRAVGGLEFLHK</sequence>
<dbReference type="Pfam" id="PF07714">
    <property type="entry name" value="PK_Tyr_Ser-Thr"/>
    <property type="match status" value="1"/>
</dbReference>
<keyword evidence="3" id="KW-0418">Kinase</keyword>
<dbReference type="Gene3D" id="1.10.510.10">
    <property type="entry name" value="Transferase(Phosphotransferase) domain 1"/>
    <property type="match status" value="1"/>
</dbReference>
<organism evidence="6 7">
    <name type="scientific">Lactuca sativa</name>
    <name type="common">Garden lettuce</name>
    <dbReference type="NCBI Taxonomy" id="4236"/>
    <lineage>
        <taxon>Eukaryota</taxon>
        <taxon>Viridiplantae</taxon>
        <taxon>Streptophyta</taxon>
        <taxon>Embryophyta</taxon>
        <taxon>Tracheophyta</taxon>
        <taxon>Spermatophyta</taxon>
        <taxon>Magnoliopsida</taxon>
        <taxon>eudicotyledons</taxon>
        <taxon>Gunneridae</taxon>
        <taxon>Pentapetalae</taxon>
        <taxon>asterids</taxon>
        <taxon>campanulids</taxon>
        <taxon>Asterales</taxon>
        <taxon>Asteraceae</taxon>
        <taxon>Cichorioideae</taxon>
        <taxon>Cichorieae</taxon>
        <taxon>Lactucinae</taxon>
        <taxon>Lactuca</taxon>
    </lineage>
</organism>
<dbReference type="SUPFAM" id="SSF56112">
    <property type="entry name" value="Protein kinase-like (PK-like)"/>
    <property type="match status" value="1"/>
</dbReference>
<accession>A0A9R1V4L8</accession>
<evidence type="ECO:0000313" key="6">
    <source>
        <dbReference type="EMBL" id="KAJ0198273.1"/>
    </source>
</evidence>
<evidence type="ECO:0000256" key="1">
    <source>
        <dbReference type="ARBA" id="ARBA00022679"/>
    </source>
</evidence>
<comment type="caution">
    <text evidence="6">The sequence shown here is derived from an EMBL/GenBank/DDBJ whole genome shotgun (WGS) entry which is preliminary data.</text>
</comment>
<keyword evidence="7" id="KW-1185">Reference proteome</keyword>
<evidence type="ECO:0000256" key="3">
    <source>
        <dbReference type="ARBA" id="ARBA00022777"/>
    </source>
</evidence>
<keyword evidence="4" id="KW-0067">ATP-binding</keyword>
<dbReference type="GO" id="GO:0005524">
    <property type="term" value="F:ATP binding"/>
    <property type="evidence" value="ECO:0007669"/>
    <property type="project" value="UniProtKB-KW"/>
</dbReference>
<dbReference type="InterPro" id="IPR000719">
    <property type="entry name" value="Prot_kinase_dom"/>
</dbReference>
<evidence type="ECO:0000313" key="7">
    <source>
        <dbReference type="Proteomes" id="UP000235145"/>
    </source>
</evidence>
<dbReference type="GO" id="GO:0004674">
    <property type="term" value="F:protein serine/threonine kinase activity"/>
    <property type="evidence" value="ECO:0000318"/>
    <property type="project" value="GO_Central"/>
</dbReference>
<evidence type="ECO:0000256" key="2">
    <source>
        <dbReference type="ARBA" id="ARBA00022741"/>
    </source>
</evidence>
<dbReference type="InterPro" id="IPR001245">
    <property type="entry name" value="Ser-Thr/Tyr_kinase_cat_dom"/>
</dbReference>
<dbReference type="InterPro" id="IPR011009">
    <property type="entry name" value="Kinase-like_dom_sf"/>
</dbReference>
<dbReference type="PROSITE" id="PS50011">
    <property type="entry name" value="PROTEIN_KINASE_DOM"/>
    <property type="match status" value="1"/>
</dbReference>
<dbReference type="InterPro" id="IPR008266">
    <property type="entry name" value="Tyr_kinase_AS"/>
</dbReference>
<dbReference type="PANTHER" id="PTHR47973">
    <property type="entry name" value="CYSTEINE-RICH RECEPTOR-LIKE PROTEIN KINASE 3"/>
    <property type="match status" value="1"/>
</dbReference>
<name>A0A9R1V4L8_LACSA</name>
<dbReference type="AlphaFoldDB" id="A0A9R1V4L8"/>
<dbReference type="PROSITE" id="PS00109">
    <property type="entry name" value="PROTEIN_KINASE_TYR"/>
    <property type="match status" value="1"/>
</dbReference>
<keyword evidence="1" id="KW-0808">Transferase</keyword>
<evidence type="ECO:0000259" key="5">
    <source>
        <dbReference type="PROSITE" id="PS50011"/>
    </source>
</evidence>